<keyword evidence="2" id="KW-1185">Reference proteome</keyword>
<evidence type="ECO:0000313" key="1">
    <source>
        <dbReference type="EMBL" id="QGZ14093.1"/>
    </source>
</evidence>
<reference evidence="1 2" key="1">
    <citation type="submission" date="2019-10" db="EMBL/GenBank/DDBJ databases">
        <title>Complete genome sequence of bacteriophage vB_RLeM_RL38JI.</title>
        <authorList>
            <person name="Gunathilake D."/>
            <person name="Bhat S."/>
            <person name="Yost C.K."/>
            <person name="Hynes M.F."/>
        </authorList>
    </citation>
    <scope>NUCLEOTIDE SEQUENCE [LARGE SCALE GENOMIC DNA]</scope>
</reference>
<gene>
    <name evidence="1" type="ORF">RL38J1_083</name>
</gene>
<sequence length="50" mass="5879">MTEVVDRIVKGSVFVFQPGDEGKRVEARQLPPDYEMEFVVYREERKSDES</sequence>
<protein>
    <submittedName>
        <fullName evidence="1">Uncharacterized protein</fullName>
    </submittedName>
</protein>
<evidence type="ECO:0000313" key="2">
    <source>
        <dbReference type="Proteomes" id="UP000436513"/>
    </source>
</evidence>
<accession>A0A6B9J334</accession>
<proteinExistence type="predicted"/>
<organism evidence="1 2">
    <name type="scientific">Rhizobium phage RL38J1</name>
    <dbReference type="NCBI Taxonomy" id="2663232"/>
    <lineage>
        <taxon>Viruses</taxon>
        <taxon>Duplodnaviria</taxon>
        <taxon>Heunggongvirae</taxon>
        <taxon>Uroviricota</taxon>
        <taxon>Caudoviricetes</taxon>
        <taxon>Pootjesviridae</taxon>
        <taxon>Innesvirus</taxon>
        <taxon>Innesvirus RL38J1</taxon>
    </lineage>
</organism>
<name>A0A6B9J334_9CAUD</name>
<dbReference type="Proteomes" id="UP000436513">
    <property type="component" value="Segment"/>
</dbReference>
<dbReference type="EMBL" id="MN549360">
    <property type="protein sequence ID" value="QGZ14093.1"/>
    <property type="molecule type" value="Genomic_DNA"/>
</dbReference>